<dbReference type="NCBIfam" id="TIGR00179">
    <property type="entry name" value="murB"/>
    <property type="match status" value="1"/>
</dbReference>
<feature type="active site" evidence="19">
    <location>
        <position position="164"/>
    </location>
</feature>
<dbReference type="GO" id="GO:0009252">
    <property type="term" value="P:peptidoglycan biosynthetic process"/>
    <property type="evidence" value="ECO:0007669"/>
    <property type="project" value="UniProtKB-UniRule"/>
</dbReference>
<evidence type="ECO:0000256" key="5">
    <source>
        <dbReference type="ARBA" id="ARBA00012518"/>
    </source>
</evidence>
<dbReference type="PANTHER" id="PTHR21071">
    <property type="entry name" value="UDP-N-ACETYLENOLPYRUVOYLGLUCOSAMINE REDUCTASE"/>
    <property type="match status" value="1"/>
</dbReference>
<evidence type="ECO:0000256" key="2">
    <source>
        <dbReference type="ARBA" id="ARBA00003921"/>
    </source>
</evidence>
<dbReference type="UniPathway" id="UPA00219"/>
<keyword evidence="13 19" id="KW-0573">Peptidoglycan synthesis</keyword>
<evidence type="ECO:0000256" key="13">
    <source>
        <dbReference type="ARBA" id="ARBA00022984"/>
    </source>
</evidence>
<dbReference type="NCBIfam" id="NF000755">
    <property type="entry name" value="PRK00046.1"/>
    <property type="match status" value="1"/>
</dbReference>
<dbReference type="GO" id="GO:0071949">
    <property type="term" value="F:FAD binding"/>
    <property type="evidence" value="ECO:0007669"/>
    <property type="project" value="InterPro"/>
</dbReference>
<dbReference type="Proteomes" id="UP000479293">
    <property type="component" value="Unassembled WGS sequence"/>
</dbReference>
<dbReference type="InterPro" id="IPR016166">
    <property type="entry name" value="FAD-bd_PCMH"/>
</dbReference>
<keyword evidence="22" id="KW-1185">Reference proteome</keyword>
<evidence type="ECO:0000259" key="20">
    <source>
        <dbReference type="PROSITE" id="PS51387"/>
    </source>
</evidence>
<dbReference type="GO" id="GO:0008360">
    <property type="term" value="P:regulation of cell shape"/>
    <property type="evidence" value="ECO:0007669"/>
    <property type="project" value="UniProtKB-KW"/>
</dbReference>
<dbReference type="Gene3D" id="3.90.78.10">
    <property type="entry name" value="UDP-N-acetylenolpyruvoylglucosamine reductase, C-terminal domain"/>
    <property type="match status" value="1"/>
</dbReference>
<dbReference type="GO" id="GO:0005829">
    <property type="term" value="C:cytosol"/>
    <property type="evidence" value="ECO:0007669"/>
    <property type="project" value="TreeGrafter"/>
</dbReference>
<dbReference type="InterPro" id="IPR011601">
    <property type="entry name" value="MurB_C"/>
</dbReference>
<proteinExistence type="inferred from homology"/>
<keyword evidence="14 19" id="KW-0560">Oxidoreductase</keyword>
<protein>
    <recommendedName>
        <fullName evidence="6 19">UDP-N-acetylenolpyruvoylglucosamine reductase</fullName>
        <ecNumber evidence="5 19">1.3.1.98</ecNumber>
    </recommendedName>
    <alternativeName>
        <fullName evidence="17 19">UDP-N-acetylmuramate dehydrogenase</fullName>
    </alternativeName>
</protein>
<comment type="function">
    <text evidence="2 19">Cell wall formation.</text>
</comment>
<evidence type="ECO:0000256" key="7">
    <source>
        <dbReference type="ARBA" id="ARBA00022490"/>
    </source>
</evidence>
<accession>A0A7C9BGW7</accession>
<keyword evidence="15 19" id="KW-0131">Cell cycle</keyword>
<dbReference type="InterPro" id="IPR036635">
    <property type="entry name" value="MurB_C_sf"/>
</dbReference>
<evidence type="ECO:0000256" key="11">
    <source>
        <dbReference type="ARBA" id="ARBA00022857"/>
    </source>
</evidence>
<dbReference type="InterPro" id="IPR036318">
    <property type="entry name" value="FAD-bd_PCMH-like_sf"/>
</dbReference>
<dbReference type="GO" id="GO:0008762">
    <property type="term" value="F:UDP-N-acetylmuramate dehydrogenase activity"/>
    <property type="evidence" value="ECO:0007669"/>
    <property type="project" value="UniProtKB-UniRule"/>
</dbReference>
<evidence type="ECO:0000256" key="16">
    <source>
        <dbReference type="ARBA" id="ARBA00023316"/>
    </source>
</evidence>
<dbReference type="SUPFAM" id="SSF56194">
    <property type="entry name" value="Uridine diphospho-N-Acetylenolpyruvylglucosamine reductase, MurB, C-terminal domain"/>
    <property type="match status" value="1"/>
</dbReference>
<comment type="similarity">
    <text evidence="19">Belongs to the MurB family.</text>
</comment>
<dbReference type="SUPFAM" id="SSF56176">
    <property type="entry name" value="FAD-binding/transporter-associated domain-like"/>
    <property type="match status" value="1"/>
</dbReference>
<dbReference type="Pfam" id="PF02873">
    <property type="entry name" value="MurB_C"/>
    <property type="match status" value="1"/>
</dbReference>
<evidence type="ECO:0000256" key="18">
    <source>
        <dbReference type="ARBA" id="ARBA00048914"/>
    </source>
</evidence>
<dbReference type="PROSITE" id="PS51387">
    <property type="entry name" value="FAD_PCMH"/>
    <property type="match status" value="1"/>
</dbReference>
<evidence type="ECO:0000256" key="4">
    <source>
        <dbReference type="ARBA" id="ARBA00004752"/>
    </source>
</evidence>
<keyword evidence="16 19" id="KW-0961">Cell wall biogenesis/degradation</keyword>
<keyword evidence="11 19" id="KW-0521">NADP</keyword>
<comment type="pathway">
    <text evidence="4 19">Cell wall biogenesis; peptidoglycan biosynthesis.</text>
</comment>
<keyword evidence="12 19" id="KW-0133">Cell shape</keyword>
<name>A0A7C9BGW7_9BACT</name>
<dbReference type="EC" id="1.3.1.98" evidence="5 19"/>
<dbReference type="InterPro" id="IPR003170">
    <property type="entry name" value="MurB"/>
</dbReference>
<dbReference type="AlphaFoldDB" id="A0A7C9BGW7"/>
<comment type="caution">
    <text evidence="21">The sequence shown here is derived from an EMBL/GenBank/DDBJ whole genome shotgun (WGS) entry which is preliminary data.</text>
</comment>
<organism evidence="21 22">
    <name type="scientific">Salmonirosea aquatica</name>
    <dbReference type="NCBI Taxonomy" id="2654236"/>
    <lineage>
        <taxon>Bacteria</taxon>
        <taxon>Pseudomonadati</taxon>
        <taxon>Bacteroidota</taxon>
        <taxon>Cytophagia</taxon>
        <taxon>Cytophagales</taxon>
        <taxon>Spirosomataceae</taxon>
        <taxon>Salmonirosea</taxon>
    </lineage>
</organism>
<keyword evidence="8 19" id="KW-0132">Cell division</keyword>
<feature type="domain" description="FAD-binding PCMH-type" evidence="20">
    <location>
        <begin position="17"/>
        <end position="188"/>
    </location>
</feature>
<evidence type="ECO:0000256" key="8">
    <source>
        <dbReference type="ARBA" id="ARBA00022618"/>
    </source>
</evidence>
<evidence type="ECO:0000313" key="22">
    <source>
        <dbReference type="Proteomes" id="UP000479293"/>
    </source>
</evidence>
<evidence type="ECO:0000256" key="10">
    <source>
        <dbReference type="ARBA" id="ARBA00022827"/>
    </source>
</evidence>
<evidence type="ECO:0000313" key="21">
    <source>
        <dbReference type="EMBL" id="MPR34103.1"/>
    </source>
</evidence>
<dbReference type="GO" id="GO:0071555">
    <property type="term" value="P:cell wall organization"/>
    <property type="evidence" value="ECO:0007669"/>
    <property type="project" value="UniProtKB-KW"/>
</dbReference>
<gene>
    <name evidence="19 21" type="primary">murB</name>
    <name evidence="21" type="ORF">GBK04_12175</name>
</gene>
<keyword evidence="10 19" id="KW-0274">FAD</keyword>
<dbReference type="Gene3D" id="3.30.465.10">
    <property type="match status" value="1"/>
</dbReference>
<evidence type="ECO:0000256" key="1">
    <source>
        <dbReference type="ARBA" id="ARBA00001974"/>
    </source>
</evidence>
<reference evidence="21 22" key="1">
    <citation type="submission" date="2019-10" db="EMBL/GenBank/DDBJ databases">
        <title>Draft Genome Sequence of Cytophagaceae sp. SJW1-29.</title>
        <authorList>
            <person name="Choi A."/>
        </authorList>
    </citation>
    <scope>NUCLEOTIDE SEQUENCE [LARGE SCALE GENOMIC DNA]</scope>
    <source>
        <strain evidence="21 22">SJW1-29</strain>
    </source>
</reference>
<sequence>MEIQQNVSLRPYNTFGFDVRARYFVSITSVEQLQELLRDPQWEALPKWILGDGSNVLLTQDVNALVIQIAIKGIEQVREDTQHVWLRAGAGESWHQFVLYCVENEFAGVENLSLIPGTVGAAPMQNIGAYGVEIKDVFEELEAVEIATGTIQIFDGPACAFGYRESVFKRSMKDRYIITSVTLRLQKIPDFHVTYGDIQKTLEAMDIRELSLRAVSDAVIQIRQSKLPDPAQIGNAGSFFKNPEIPRAAFEVLKAQYPNLPGYPVNGEIVKVPAGWLIEQAGWKGHREGSVGVHDRQALVLVHYGTGAGQQIKALAYKIQNSVEDKFGIQLSPEVNFM</sequence>
<evidence type="ECO:0000256" key="12">
    <source>
        <dbReference type="ARBA" id="ARBA00022960"/>
    </source>
</evidence>
<evidence type="ECO:0000256" key="19">
    <source>
        <dbReference type="HAMAP-Rule" id="MF_00037"/>
    </source>
</evidence>
<keyword evidence="7 19" id="KW-0963">Cytoplasm</keyword>
<evidence type="ECO:0000256" key="14">
    <source>
        <dbReference type="ARBA" id="ARBA00023002"/>
    </source>
</evidence>
<feature type="active site" evidence="19">
    <location>
        <position position="334"/>
    </location>
</feature>
<dbReference type="RefSeq" id="WP_152760042.1">
    <property type="nucleotide sequence ID" value="NZ_WHLY01000002.1"/>
</dbReference>
<evidence type="ECO:0000256" key="17">
    <source>
        <dbReference type="ARBA" id="ARBA00031026"/>
    </source>
</evidence>
<comment type="subcellular location">
    <subcellularLocation>
        <location evidence="3 19">Cytoplasm</location>
    </subcellularLocation>
</comment>
<feature type="active site" description="Proton donor" evidence="19">
    <location>
        <position position="238"/>
    </location>
</feature>
<keyword evidence="9 19" id="KW-0285">Flavoprotein</keyword>
<dbReference type="InterPro" id="IPR016167">
    <property type="entry name" value="FAD-bd_PCMH_sub1"/>
</dbReference>
<dbReference type="Gene3D" id="3.30.43.10">
    <property type="entry name" value="Uridine Diphospho-n-acetylenolpyruvylglucosamine Reductase, domain 2"/>
    <property type="match status" value="1"/>
</dbReference>
<dbReference type="Pfam" id="PF01565">
    <property type="entry name" value="FAD_binding_4"/>
    <property type="match status" value="1"/>
</dbReference>
<dbReference type="HAMAP" id="MF_00037">
    <property type="entry name" value="MurB"/>
    <property type="match status" value="1"/>
</dbReference>
<evidence type="ECO:0000256" key="15">
    <source>
        <dbReference type="ARBA" id="ARBA00023306"/>
    </source>
</evidence>
<evidence type="ECO:0000256" key="6">
    <source>
        <dbReference type="ARBA" id="ARBA00015188"/>
    </source>
</evidence>
<evidence type="ECO:0000256" key="3">
    <source>
        <dbReference type="ARBA" id="ARBA00004496"/>
    </source>
</evidence>
<comment type="cofactor">
    <cofactor evidence="1 19">
        <name>FAD</name>
        <dbReference type="ChEBI" id="CHEBI:57692"/>
    </cofactor>
</comment>
<dbReference type="EMBL" id="WHLY01000002">
    <property type="protein sequence ID" value="MPR34103.1"/>
    <property type="molecule type" value="Genomic_DNA"/>
</dbReference>
<dbReference type="GO" id="GO:0051301">
    <property type="term" value="P:cell division"/>
    <property type="evidence" value="ECO:0007669"/>
    <property type="project" value="UniProtKB-KW"/>
</dbReference>
<evidence type="ECO:0000256" key="9">
    <source>
        <dbReference type="ARBA" id="ARBA00022630"/>
    </source>
</evidence>
<dbReference type="PANTHER" id="PTHR21071:SF4">
    <property type="entry name" value="UDP-N-ACETYLENOLPYRUVOYLGLUCOSAMINE REDUCTASE"/>
    <property type="match status" value="1"/>
</dbReference>
<dbReference type="InterPro" id="IPR006094">
    <property type="entry name" value="Oxid_FAD_bind_N"/>
</dbReference>
<comment type="catalytic activity">
    <reaction evidence="18 19">
        <text>UDP-N-acetyl-alpha-D-muramate + NADP(+) = UDP-N-acetyl-3-O-(1-carboxyvinyl)-alpha-D-glucosamine + NADPH + H(+)</text>
        <dbReference type="Rhea" id="RHEA:12248"/>
        <dbReference type="ChEBI" id="CHEBI:15378"/>
        <dbReference type="ChEBI" id="CHEBI:57783"/>
        <dbReference type="ChEBI" id="CHEBI:58349"/>
        <dbReference type="ChEBI" id="CHEBI:68483"/>
        <dbReference type="ChEBI" id="CHEBI:70757"/>
        <dbReference type="EC" id="1.3.1.98"/>
    </reaction>
</comment>
<dbReference type="InterPro" id="IPR016169">
    <property type="entry name" value="FAD-bd_PCMH_sub2"/>
</dbReference>